<protein>
    <recommendedName>
        <fullName evidence="3">Alcohol dehydrogenase</fullName>
    </recommendedName>
</protein>
<dbReference type="AlphaFoldDB" id="A0A345XWD8"/>
<dbReference type="Proteomes" id="UP000254425">
    <property type="component" value="Chromosome"/>
</dbReference>
<name>A0A345XWD8_9ACTN</name>
<accession>A0A345XWD8</accession>
<reference evidence="1 2" key="1">
    <citation type="submission" date="2018-07" db="EMBL/GenBank/DDBJ databases">
        <title>Draft genome of the type strain Streptomyces armeniacus ATCC 15676.</title>
        <authorList>
            <person name="Labana P."/>
            <person name="Gosse J.T."/>
            <person name="Boddy C.N."/>
        </authorList>
    </citation>
    <scope>NUCLEOTIDE SEQUENCE [LARGE SCALE GENOMIC DNA]</scope>
    <source>
        <strain evidence="1 2">ATCC 15676</strain>
    </source>
</reference>
<dbReference type="Gene3D" id="3.90.180.10">
    <property type="entry name" value="Medium-chain alcohol dehydrogenases, catalytic domain"/>
    <property type="match status" value="1"/>
</dbReference>
<organism evidence="1 2">
    <name type="scientific">Streptomyces armeniacus</name>
    <dbReference type="NCBI Taxonomy" id="83291"/>
    <lineage>
        <taxon>Bacteria</taxon>
        <taxon>Bacillati</taxon>
        <taxon>Actinomycetota</taxon>
        <taxon>Actinomycetes</taxon>
        <taxon>Kitasatosporales</taxon>
        <taxon>Streptomycetaceae</taxon>
        <taxon>Streptomyces</taxon>
    </lineage>
</organism>
<dbReference type="Gene3D" id="3.40.50.720">
    <property type="entry name" value="NAD(P)-binding Rossmann-like Domain"/>
    <property type="match status" value="1"/>
</dbReference>
<keyword evidence="2" id="KW-1185">Reference proteome</keyword>
<dbReference type="KEGG" id="sarm:DVA86_28455"/>
<proteinExistence type="predicted"/>
<evidence type="ECO:0008006" key="3">
    <source>
        <dbReference type="Google" id="ProtNLM"/>
    </source>
</evidence>
<sequence>MGTGQVNVKAYKRQLCGLIEQGKSKPSWIVFQELSLDQAPQADQHFGHREDGWTKVLLQLDGS</sequence>
<dbReference type="EMBL" id="CP031320">
    <property type="protein sequence ID" value="AXK35954.1"/>
    <property type="molecule type" value="Genomic_DNA"/>
</dbReference>
<gene>
    <name evidence="1" type="ORF">DVA86_28455</name>
</gene>
<evidence type="ECO:0000313" key="1">
    <source>
        <dbReference type="EMBL" id="AXK35954.1"/>
    </source>
</evidence>
<dbReference type="RefSeq" id="WP_208882526.1">
    <property type="nucleotide sequence ID" value="NZ_CP031320.1"/>
</dbReference>
<evidence type="ECO:0000313" key="2">
    <source>
        <dbReference type="Proteomes" id="UP000254425"/>
    </source>
</evidence>